<gene>
    <name evidence="1" type="ORF">DPEC_G00181410</name>
</gene>
<sequence>MGPICWWIHVTVRSVCDDGLLMIAMNKHREICSIQSSGGIMLLKDQNCVFKAGVCLWLLRCSKIASVKVSEITELISKALENDKKIRKAGGRVPLQSYLAQVQDWWVKVYIAPGVWKKRKRMRVRAEEEEQHRAEKTSRVDVVLISDSDSEEEEVVILNQKAET</sequence>
<dbReference type="EMBL" id="CM055742">
    <property type="protein sequence ID" value="KAJ8000562.1"/>
    <property type="molecule type" value="Genomic_DNA"/>
</dbReference>
<keyword evidence="2" id="KW-1185">Reference proteome</keyword>
<evidence type="ECO:0000313" key="2">
    <source>
        <dbReference type="Proteomes" id="UP001157502"/>
    </source>
</evidence>
<organism evidence="1 2">
    <name type="scientific">Dallia pectoralis</name>
    <name type="common">Alaska blackfish</name>
    <dbReference type="NCBI Taxonomy" id="75939"/>
    <lineage>
        <taxon>Eukaryota</taxon>
        <taxon>Metazoa</taxon>
        <taxon>Chordata</taxon>
        <taxon>Craniata</taxon>
        <taxon>Vertebrata</taxon>
        <taxon>Euteleostomi</taxon>
        <taxon>Actinopterygii</taxon>
        <taxon>Neopterygii</taxon>
        <taxon>Teleostei</taxon>
        <taxon>Protacanthopterygii</taxon>
        <taxon>Esociformes</taxon>
        <taxon>Umbridae</taxon>
        <taxon>Dallia</taxon>
    </lineage>
</organism>
<evidence type="ECO:0000313" key="1">
    <source>
        <dbReference type="EMBL" id="KAJ8000562.1"/>
    </source>
</evidence>
<proteinExistence type="predicted"/>
<reference evidence="1" key="1">
    <citation type="submission" date="2021-05" db="EMBL/GenBank/DDBJ databases">
        <authorList>
            <person name="Pan Q."/>
            <person name="Jouanno E."/>
            <person name="Zahm M."/>
            <person name="Klopp C."/>
            <person name="Cabau C."/>
            <person name="Louis A."/>
            <person name="Berthelot C."/>
            <person name="Parey E."/>
            <person name="Roest Crollius H."/>
            <person name="Montfort J."/>
            <person name="Robinson-Rechavi M."/>
            <person name="Bouchez O."/>
            <person name="Lampietro C."/>
            <person name="Lopez Roques C."/>
            <person name="Donnadieu C."/>
            <person name="Postlethwait J."/>
            <person name="Bobe J."/>
            <person name="Dillon D."/>
            <person name="Chandos A."/>
            <person name="von Hippel F."/>
            <person name="Guiguen Y."/>
        </authorList>
    </citation>
    <scope>NUCLEOTIDE SEQUENCE</scope>
    <source>
        <strain evidence="1">YG-Jan2019</strain>
    </source>
</reference>
<accession>A0ACC2GAF6</accession>
<dbReference type="Proteomes" id="UP001157502">
    <property type="component" value="Chromosome 15"/>
</dbReference>
<name>A0ACC2GAF6_DALPE</name>
<protein>
    <submittedName>
        <fullName evidence="1">Uncharacterized protein</fullName>
    </submittedName>
</protein>
<comment type="caution">
    <text evidence="1">The sequence shown here is derived from an EMBL/GenBank/DDBJ whole genome shotgun (WGS) entry which is preliminary data.</text>
</comment>